<dbReference type="InterPro" id="IPR008847">
    <property type="entry name" value="Suf"/>
</dbReference>
<dbReference type="GO" id="GO:0005634">
    <property type="term" value="C:nucleus"/>
    <property type="evidence" value="ECO:0007669"/>
    <property type="project" value="UniProtKB-SubCell"/>
</dbReference>
<feature type="domain" description="Suppressor of forked" evidence="5">
    <location>
        <begin position="26"/>
        <end position="556"/>
    </location>
</feature>
<dbReference type="Gene3D" id="1.25.40.1040">
    <property type="match status" value="1"/>
</dbReference>
<feature type="region of interest" description="Disordered" evidence="4">
    <location>
        <begin position="1"/>
        <end position="21"/>
    </location>
</feature>
<evidence type="ECO:0000256" key="1">
    <source>
        <dbReference type="ARBA" id="ARBA00004123"/>
    </source>
</evidence>
<comment type="caution">
    <text evidence="6">The sequence shown here is derived from an EMBL/GenBank/DDBJ whole genome shotgun (WGS) entry which is preliminary data.</text>
</comment>
<comment type="subcellular location">
    <subcellularLocation>
        <location evidence="1">Nucleus</location>
    </subcellularLocation>
</comment>
<sequence>MDRDRDRDRGRGGGRPGPAPGQLLEKVRQLRAKIAQDVYDVVGWDQAWEELKSMQLTDEVRAIYEELAAAFPTKADLWCKYSELELAAGNMSGLKSIFQRCLIAVPCLELWGLYMKFIRRSNKSKGAEGVVEIRNALEFTLERAGQDINSGPFWQDLLQLLQSAKPGSPEFTALFPQAMSGQEDNARMAAMRRVFQQAVSVPHHHLDGMWRDYQRFENDNGPNKQFAKKVLDEWSPRYQAAKAVYRERRKRASALSYALWPLPPGKGGLLQEQQATLWREYLTYERSNPQGLDPPVLSSRVSLAFDQALICFLYLPDFWLDYADWHTGCGRPEAAAASLTKGQAALPQCLQLRMLAADLHERTGSPEQAVAIYEGLAVNLEQQQAVTRGSVSAAEAGPLLPMSAEQGELAWVQYMQLLRRLEGSFHSRKLFLRARKWQQGLPAGEYGCWRLYADAAMLEWRQGRDAAAARNIFEKGLEDPRIFREPQYAIAYLDLLCGLGDLDNARALLARVLADETNAKCVVLWQRYIAFEGLSGDMAAVVEVERRALAALRGEEAEQLKAALPLIRRDLTLFRSPADLRRILGLPAPPLDGPGGSGAGGLQGGPPGSNIRHPSAYNLPGGGAGGPEPQPLKQLPPQLGLFVNSLPPPQAVEGIVPDVDQVIEALLTMDLTAGTVLQVCLDLESGKTLSHMQGQGQPGGPSPDQPPYPHPHHHPHMQEPPGPHFGSRSEPGGPPYGGPPGPYGYGQGSPGPGPGPGPRGGGYLEPYGDGPPGGGPDDFGKRRYQYGYDPHEGEEDDGYDNGYGGGRDLYHQRLRRRMDQ</sequence>
<dbReference type="PANTHER" id="PTHR19980">
    <property type="entry name" value="RNA CLEAVAGE STIMULATION FACTOR"/>
    <property type="match status" value="1"/>
</dbReference>
<dbReference type="InterPro" id="IPR011990">
    <property type="entry name" value="TPR-like_helical_dom_sf"/>
</dbReference>
<evidence type="ECO:0000256" key="2">
    <source>
        <dbReference type="ARBA" id="ARBA00022737"/>
    </source>
</evidence>
<dbReference type="PANTHER" id="PTHR19980:SF0">
    <property type="entry name" value="CLEAVAGE STIMULATION FACTOR SUBUNIT 3"/>
    <property type="match status" value="1"/>
</dbReference>
<dbReference type="InterPro" id="IPR003107">
    <property type="entry name" value="HAT"/>
</dbReference>
<feature type="compositionally biased region" description="Gly residues" evidence="4">
    <location>
        <begin position="593"/>
        <end position="607"/>
    </location>
</feature>
<evidence type="ECO:0000313" key="6">
    <source>
        <dbReference type="EMBL" id="GLC54818.1"/>
    </source>
</evidence>
<protein>
    <recommendedName>
        <fullName evidence="5">Suppressor of forked domain-containing protein</fullName>
    </recommendedName>
</protein>
<evidence type="ECO:0000313" key="7">
    <source>
        <dbReference type="Proteomes" id="UP001165080"/>
    </source>
</evidence>
<feature type="compositionally biased region" description="Pro residues" evidence="4">
    <location>
        <begin position="732"/>
        <end position="742"/>
    </location>
</feature>
<evidence type="ECO:0000256" key="3">
    <source>
        <dbReference type="ARBA" id="ARBA00023242"/>
    </source>
</evidence>
<feature type="compositionally biased region" description="Pro residues" evidence="4">
    <location>
        <begin position="700"/>
        <end position="709"/>
    </location>
</feature>
<gene>
    <name evidence="6" type="primary">PLEST006237</name>
    <name evidence="6" type="ORF">PLESTB_000909200</name>
</gene>
<accession>A0A9W6BMQ5</accession>
<dbReference type="InterPro" id="IPR045243">
    <property type="entry name" value="Rna14-like"/>
</dbReference>
<name>A0A9W6BMQ5_9CHLO</name>
<organism evidence="6 7">
    <name type="scientific">Pleodorina starrii</name>
    <dbReference type="NCBI Taxonomy" id="330485"/>
    <lineage>
        <taxon>Eukaryota</taxon>
        <taxon>Viridiplantae</taxon>
        <taxon>Chlorophyta</taxon>
        <taxon>core chlorophytes</taxon>
        <taxon>Chlorophyceae</taxon>
        <taxon>CS clade</taxon>
        <taxon>Chlamydomonadales</taxon>
        <taxon>Volvocaceae</taxon>
        <taxon>Pleodorina</taxon>
    </lineage>
</organism>
<evidence type="ECO:0000256" key="4">
    <source>
        <dbReference type="SAM" id="MobiDB-lite"/>
    </source>
</evidence>
<dbReference type="Proteomes" id="UP001165080">
    <property type="component" value="Unassembled WGS sequence"/>
</dbReference>
<dbReference type="AlphaFoldDB" id="A0A9W6BMQ5"/>
<dbReference type="SMART" id="SM00386">
    <property type="entry name" value="HAT"/>
    <property type="match status" value="8"/>
</dbReference>
<keyword evidence="3" id="KW-0539">Nucleus</keyword>
<evidence type="ECO:0000259" key="5">
    <source>
        <dbReference type="Pfam" id="PF05843"/>
    </source>
</evidence>
<proteinExistence type="predicted"/>
<reference evidence="6 7" key="1">
    <citation type="journal article" date="2023" name="Commun. Biol.">
        <title>Reorganization of the ancestral sex-determining regions during the evolution of trioecy in Pleodorina starrii.</title>
        <authorList>
            <person name="Takahashi K."/>
            <person name="Suzuki S."/>
            <person name="Kawai-Toyooka H."/>
            <person name="Yamamoto K."/>
            <person name="Hamaji T."/>
            <person name="Ootsuki R."/>
            <person name="Yamaguchi H."/>
            <person name="Kawachi M."/>
            <person name="Higashiyama T."/>
            <person name="Nozaki H."/>
        </authorList>
    </citation>
    <scope>NUCLEOTIDE SEQUENCE [LARGE SCALE GENOMIC DNA]</scope>
    <source>
        <strain evidence="6 7">NIES-4479</strain>
    </source>
</reference>
<feature type="region of interest" description="Disordered" evidence="4">
    <location>
        <begin position="688"/>
        <end position="808"/>
    </location>
</feature>
<dbReference type="EMBL" id="BRXU01000011">
    <property type="protein sequence ID" value="GLC54818.1"/>
    <property type="molecule type" value="Genomic_DNA"/>
</dbReference>
<dbReference type="GO" id="GO:0003729">
    <property type="term" value="F:mRNA binding"/>
    <property type="evidence" value="ECO:0007669"/>
    <property type="project" value="TreeGrafter"/>
</dbReference>
<keyword evidence="2" id="KW-0677">Repeat</keyword>
<dbReference type="GO" id="GO:0031124">
    <property type="term" value="P:mRNA 3'-end processing"/>
    <property type="evidence" value="ECO:0007669"/>
    <property type="project" value="InterPro"/>
</dbReference>
<feature type="compositionally biased region" description="Low complexity" evidence="4">
    <location>
        <begin position="631"/>
        <end position="640"/>
    </location>
</feature>
<dbReference type="Pfam" id="PF05843">
    <property type="entry name" value="Suf"/>
    <property type="match status" value="1"/>
</dbReference>
<feature type="region of interest" description="Disordered" evidence="4">
    <location>
        <begin position="585"/>
        <end position="640"/>
    </location>
</feature>
<dbReference type="SUPFAM" id="SSF48452">
    <property type="entry name" value="TPR-like"/>
    <property type="match status" value="1"/>
</dbReference>
<keyword evidence="7" id="KW-1185">Reference proteome</keyword>
<feature type="compositionally biased region" description="Basic and acidic residues" evidence="4">
    <location>
        <begin position="1"/>
        <end position="11"/>
    </location>
</feature>